<dbReference type="InterPro" id="IPR007345">
    <property type="entry name" value="Polysacch_pyruvyl_Trfase"/>
</dbReference>
<dbReference type="GO" id="GO:0016740">
    <property type="term" value="F:transferase activity"/>
    <property type="evidence" value="ECO:0007669"/>
    <property type="project" value="UniProtKB-KW"/>
</dbReference>
<dbReference type="RefSeq" id="WP_149089177.1">
    <property type="nucleotide sequence ID" value="NZ_VKKY01000001.1"/>
</dbReference>
<comment type="caution">
    <text evidence="2">The sequence shown here is derived from an EMBL/GenBank/DDBJ whole genome shotgun (WGS) entry which is preliminary data.</text>
</comment>
<evidence type="ECO:0000259" key="1">
    <source>
        <dbReference type="Pfam" id="PF04230"/>
    </source>
</evidence>
<dbReference type="EMBL" id="VKKY01000001">
    <property type="protein sequence ID" value="KAA3439534.1"/>
    <property type="molecule type" value="Genomic_DNA"/>
</dbReference>
<protein>
    <submittedName>
        <fullName evidence="2">Polysaccharide pyruvyl transferase family protein</fullName>
    </submittedName>
</protein>
<sequence length="396" mass="45529">MNYHFPGVGCAYKATRRPGLYPYFRKALENLQHKNVLKIGVLTFHRCINYGSYWQARCLAEGLQARGHEAVILDHDSRRVNLVEWKCALQPVLPTPVPASDRPLYREKTEKFFRIFDTLPLSPRFPLEDPSQMENYDVVVVGSDEVWNLSHPWYGCCPLFYGDGLKTQHLISYAASFGNYDASWGMHPFWADKLRNFESISVRDANSQTIIKDALGFEPEMVLDPCLQFPIIPEDRDHELLQKPYIAVYGHNFSESFAREIRQYADSRNLPLISFGYRNDFADEQWITTDPHDFAHLMAKAEAVATNFFHGCVFALRNAKPFVCESSPYRRHKLQGLMAKIGGEHHLLPEGSDYAQYEALLSTPLNPQITQKIEQLRETSNAYLDRALALKQVQYA</sequence>
<dbReference type="Pfam" id="PF04230">
    <property type="entry name" value="PS_pyruv_trans"/>
    <property type="match status" value="1"/>
</dbReference>
<evidence type="ECO:0000313" key="3">
    <source>
        <dbReference type="Proteomes" id="UP000324133"/>
    </source>
</evidence>
<dbReference type="Proteomes" id="UP000324133">
    <property type="component" value="Unassembled WGS sequence"/>
</dbReference>
<name>A0A5B6TFW3_9BACT</name>
<dbReference type="AlphaFoldDB" id="A0A5B6TFW3"/>
<keyword evidence="3" id="KW-1185">Reference proteome</keyword>
<keyword evidence="2" id="KW-0808">Transferase</keyword>
<evidence type="ECO:0000313" key="2">
    <source>
        <dbReference type="EMBL" id="KAA3439534.1"/>
    </source>
</evidence>
<feature type="domain" description="Polysaccharide pyruvyl transferase" evidence="1">
    <location>
        <begin position="49"/>
        <end position="324"/>
    </location>
</feature>
<proteinExistence type="predicted"/>
<reference evidence="2 3" key="1">
    <citation type="submission" date="2019-07" db="EMBL/GenBank/DDBJ databases">
        <title>Rufibacter sp. nov., isolated from lake sediment.</title>
        <authorList>
            <person name="Qu J.-H."/>
        </authorList>
    </citation>
    <scope>NUCLEOTIDE SEQUENCE [LARGE SCALE GENOMIC DNA]</scope>
    <source>
        <strain evidence="2 3">NBS58-1</strain>
    </source>
</reference>
<accession>A0A5B6TFW3</accession>
<dbReference type="OrthoDB" id="9799278at2"/>
<organism evidence="2 3">
    <name type="scientific">Rufibacter hautae</name>
    <dbReference type="NCBI Taxonomy" id="2595005"/>
    <lineage>
        <taxon>Bacteria</taxon>
        <taxon>Pseudomonadati</taxon>
        <taxon>Bacteroidota</taxon>
        <taxon>Cytophagia</taxon>
        <taxon>Cytophagales</taxon>
        <taxon>Hymenobacteraceae</taxon>
        <taxon>Rufibacter</taxon>
    </lineage>
</organism>
<gene>
    <name evidence="2" type="ORF">FOA19_02275</name>
</gene>